<gene>
    <name evidence="2" type="ORF">SNEC2469_LOCUS21579</name>
</gene>
<dbReference type="EMBL" id="CAJNJA010038260">
    <property type="protein sequence ID" value="CAE7745215.1"/>
    <property type="molecule type" value="Genomic_DNA"/>
</dbReference>
<feature type="compositionally biased region" description="Polar residues" evidence="1">
    <location>
        <begin position="105"/>
        <end position="114"/>
    </location>
</feature>
<feature type="non-terminal residue" evidence="2">
    <location>
        <position position="1"/>
    </location>
</feature>
<dbReference type="OrthoDB" id="407876at2759"/>
<dbReference type="Proteomes" id="UP000601435">
    <property type="component" value="Unassembled WGS sequence"/>
</dbReference>
<evidence type="ECO:0000256" key="1">
    <source>
        <dbReference type="SAM" id="MobiDB-lite"/>
    </source>
</evidence>
<feature type="compositionally biased region" description="Basic and acidic residues" evidence="1">
    <location>
        <begin position="177"/>
        <end position="221"/>
    </location>
</feature>
<feature type="region of interest" description="Disordered" evidence="1">
    <location>
        <begin position="100"/>
        <end position="221"/>
    </location>
</feature>
<feature type="compositionally biased region" description="Basic and acidic residues" evidence="1">
    <location>
        <begin position="139"/>
        <end position="162"/>
    </location>
</feature>
<dbReference type="AlphaFoldDB" id="A0A812XWL7"/>
<accession>A0A812XWL7</accession>
<name>A0A812XWL7_9DINO</name>
<reference evidence="2" key="1">
    <citation type="submission" date="2021-02" db="EMBL/GenBank/DDBJ databases">
        <authorList>
            <person name="Dougan E. K."/>
            <person name="Rhodes N."/>
            <person name="Thang M."/>
            <person name="Chan C."/>
        </authorList>
    </citation>
    <scope>NUCLEOTIDE SEQUENCE</scope>
</reference>
<organism evidence="2 3">
    <name type="scientific">Symbiodinium necroappetens</name>
    <dbReference type="NCBI Taxonomy" id="1628268"/>
    <lineage>
        <taxon>Eukaryota</taxon>
        <taxon>Sar</taxon>
        <taxon>Alveolata</taxon>
        <taxon>Dinophyceae</taxon>
        <taxon>Suessiales</taxon>
        <taxon>Symbiodiniaceae</taxon>
        <taxon>Symbiodinium</taxon>
    </lineage>
</organism>
<evidence type="ECO:0000313" key="2">
    <source>
        <dbReference type="EMBL" id="CAE7745215.1"/>
    </source>
</evidence>
<keyword evidence="3" id="KW-1185">Reference proteome</keyword>
<protein>
    <submittedName>
        <fullName evidence="2">Uncharacterized protein</fullName>
    </submittedName>
</protein>
<comment type="caution">
    <text evidence="2">The sequence shown here is derived from an EMBL/GenBank/DDBJ whole genome shotgun (WGS) entry which is preliminary data.</text>
</comment>
<sequence length="458" mass="52290">AILSYQSMEALTLKERFKQSWSSFNRILPSLRANSVSLKYRIQAERPNYTSMSYVSLGLLIQIFDGGPSSDLQEVASQEIMGAMDQANLLSSMMRRAAEPMVPQELSTASTRASTPILVTDKDAVEVPSEAAPSQMETSEPRDKRPVETTEGKGTGDQEKWPRPSAKGNARTSEAGWQRDHRSPEQGRRRGAQDRTWHQRDWYGRSRRTDNQSHGQPDAEREKAVWNLCLSMGRLLLRHEDQLGINRSQDNYIMFAQCQGVLSMVPELYTATVAWKTMKKEAPEQLTLPLRAWLMKHWVDTMLKRVSMIMTSEETIQQAKDMLILDEQCNVPYLEWDSGERRLRIKRDRDPMTLSQVLELLKEMQVLVIQPMTIMRFHATRELCQEMKAEVVPLMLEVGSRTAECHQLWNHLQRLSHNAACRVAAVSLRSDRMGRSALGVAVQRIIDEMCGAYALLIL</sequence>
<proteinExistence type="predicted"/>
<evidence type="ECO:0000313" key="3">
    <source>
        <dbReference type="Proteomes" id="UP000601435"/>
    </source>
</evidence>